<dbReference type="Proteomes" id="UP000830401">
    <property type="component" value="Chromosome"/>
</dbReference>
<accession>A0ABY4G1H5</accession>
<proteinExistence type="predicted"/>
<dbReference type="InterPro" id="IPR026444">
    <property type="entry name" value="Secre_tail"/>
</dbReference>
<evidence type="ECO:0000313" key="3">
    <source>
        <dbReference type="EMBL" id="UOQ64712.1"/>
    </source>
</evidence>
<dbReference type="RefSeq" id="WP_245118667.1">
    <property type="nucleotide sequence ID" value="NZ_CP095061.1"/>
</dbReference>
<keyword evidence="4" id="KW-1185">Reference proteome</keyword>
<feature type="chain" id="PRO_5047468970" evidence="2">
    <location>
        <begin position="25"/>
        <end position="1079"/>
    </location>
</feature>
<dbReference type="InterPro" id="IPR011042">
    <property type="entry name" value="6-blade_b-propeller_TolB-like"/>
</dbReference>
<name>A0ABY4G1H5_9BACT</name>
<dbReference type="InterPro" id="IPR010620">
    <property type="entry name" value="SBBP_repeat"/>
</dbReference>
<gene>
    <name evidence="3" type="ORF">MUN86_14165</name>
</gene>
<keyword evidence="2" id="KW-0732">Signal</keyword>
<dbReference type="Pfam" id="PF06739">
    <property type="entry name" value="SBBP"/>
    <property type="match status" value="1"/>
</dbReference>
<dbReference type="Gene3D" id="2.120.10.30">
    <property type="entry name" value="TolB, C-terminal domain"/>
    <property type="match status" value="2"/>
</dbReference>
<dbReference type="NCBIfam" id="TIGR02608">
    <property type="entry name" value="delta_60_rpt"/>
    <property type="match status" value="3"/>
</dbReference>
<dbReference type="PANTHER" id="PTHR35580">
    <property type="entry name" value="CELL SURFACE GLYCOPROTEIN (S-LAYER PROTEIN)-LIKE PROTEIN"/>
    <property type="match status" value="1"/>
</dbReference>
<dbReference type="PANTHER" id="PTHR35580:SF1">
    <property type="entry name" value="PHYTASE-LIKE DOMAIN-CONTAINING PROTEIN"/>
    <property type="match status" value="1"/>
</dbReference>
<organism evidence="3 4">
    <name type="scientific">Hymenobacter volaticus</name>
    <dbReference type="NCBI Taxonomy" id="2932254"/>
    <lineage>
        <taxon>Bacteria</taxon>
        <taxon>Pseudomonadati</taxon>
        <taxon>Bacteroidota</taxon>
        <taxon>Cytophagia</taxon>
        <taxon>Cytophagales</taxon>
        <taxon>Hymenobacteraceae</taxon>
        <taxon>Hymenobacter</taxon>
    </lineage>
</organism>
<dbReference type="NCBIfam" id="TIGR04183">
    <property type="entry name" value="Por_Secre_tail"/>
    <property type="match status" value="1"/>
</dbReference>
<evidence type="ECO:0000313" key="4">
    <source>
        <dbReference type="Proteomes" id="UP000830401"/>
    </source>
</evidence>
<feature type="signal peptide" evidence="2">
    <location>
        <begin position="1"/>
        <end position="24"/>
    </location>
</feature>
<dbReference type="Gene3D" id="2.40.10.500">
    <property type="match status" value="1"/>
</dbReference>
<reference evidence="3" key="1">
    <citation type="submission" date="2022-04" db="EMBL/GenBank/DDBJ databases">
        <title>Hymenobacter sp. isolated from the air.</title>
        <authorList>
            <person name="Won M."/>
            <person name="Lee C.-M."/>
            <person name="Woen H.-Y."/>
            <person name="Kwon S.-W."/>
        </authorList>
    </citation>
    <scope>NUCLEOTIDE SEQUENCE</scope>
    <source>
        <strain evidence="3">5420S-77</strain>
    </source>
</reference>
<dbReference type="EMBL" id="CP095061">
    <property type="protein sequence ID" value="UOQ64712.1"/>
    <property type="molecule type" value="Genomic_DNA"/>
</dbReference>
<dbReference type="InterPro" id="IPR013431">
    <property type="entry name" value="Delta_60_rpt"/>
</dbReference>
<dbReference type="SUPFAM" id="SSF101898">
    <property type="entry name" value="NHL repeat"/>
    <property type="match status" value="2"/>
</dbReference>
<dbReference type="InterPro" id="IPR052918">
    <property type="entry name" value="Motility_Chemotaxis_Reg"/>
</dbReference>
<feature type="region of interest" description="Disordered" evidence="1">
    <location>
        <begin position="510"/>
        <end position="534"/>
    </location>
</feature>
<sequence>MKQAFTRLLPIAAGLLLCVPATQAQTHQLQVAGRAKKLLPTPIQDLLLPPGTPALRHALPGGTSLSEKNAAVPTRSLTRSIKQVAGVTTGAKTLASGPVSEEWVSRFTGPSSFDGTKAMAVDAAGNVYVTGYSLGKDTGYDYVIIKYSPTATVDWERRYNGPANKDDVPSAITLSPTGGVSVTGSSYNGTTWDYTTIRYSSTGQQQWVTRYNGPANSDDLAASVAVDAAGNVLVTGASYNGPTTSYDYVTLKYSATGQQQWETRYNGSGNSDELPTTLALDGSGNVYVTGNAYSGNQGDYLTLKYSTSGQQQWEARYNGPASGYDLARDMVVDAAGNVAVTGTSDDGTGNYDYATVRYATSGQQLWASRYSGAGNSYDEATAVAADQFGNVLVTGYANTGGDNWDYVTLKYAPNGLKQWENLYNGSASSYDEAKDVAVDAAGNVAVTGRSFNSSGLSEYATIKYAANGQTLWRARSGGVSGGDEAATAVFIKTNGEVTVTGTVNPSSNNSDFYTPTYSSSGQRVSYPSGPETTRNDCQASDMAVDAQGNVYVTGVSLNNINVLSTPYGFAWDIVTVKYSASGQQLWQARYATQASVDNPPHIAVDAVGNVSVAGRALINFAFSSDYLTIKYNGATGQQLWVKTYNGIGNGSDGVADVGMDAVGNVYVTGYSKEFGARSDYTTIKYSGDSGQPLWIRTYFLNGDEDDVPSALAVDAVGNVYVTGFSDGDLAATNYDFLTLKYSTSGEQLWVKTYNGTGARNSQEVPADLALDPEGNVAVTGRSYTSAGQSAYATVKYSASGQQLWVARSDRFGSASQQHGATAVAMDAAGNVAVTGNFYDNNGQIDYGTLKYASADGQQLWLTRYNGTGNGEDLATDITMDAAGNVFVTGSSISNLDTSPLTTKADYATLKYDGTSGQQLWEARYNGPANGTDLASSIALDAAGNVLVTGSSYNGLSIVYRDDFATIKYAQTNTSAPTALVAATRPALAASTKSLQELAVYPNPAAGQAAVSFRPMLDGPAQVAVYNQLGQQVASLYEGTVRKGQHYELPLHSHKLAPGLYTCSLLVGGQRETVRVLVAR</sequence>
<dbReference type="SUPFAM" id="SSF63829">
    <property type="entry name" value="Calcium-dependent phosphotriesterase"/>
    <property type="match status" value="1"/>
</dbReference>
<protein>
    <submittedName>
        <fullName evidence="3">T9SS type A sorting domain-containing protein</fullName>
    </submittedName>
</protein>
<evidence type="ECO:0000256" key="1">
    <source>
        <dbReference type="SAM" id="MobiDB-lite"/>
    </source>
</evidence>
<evidence type="ECO:0000256" key="2">
    <source>
        <dbReference type="SAM" id="SignalP"/>
    </source>
</evidence>